<sequence>MSEYSPVLLQYQALYMQYVIAKRAREAALPPEISTHNRRPQR</sequence>
<gene>
    <name evidence="1" type="ORF">ACFFGH_32920</name>
</gene>
<organism evidence="1 2">
    <name type="scientific">Lysobacter korlensis</name>
    <dbReference type="NCBI Taxonomy" id="553636"/>
    <lineage>
        <taxon>Bacteria</taxon>
        <taxon>Pseudomonadati</taxon>
        <taxon>Pseudomonadota</taxon>
        <taxon>Gammaproteobacteria</taxon>
        <taxon>Lysobacterales</taxon>
        <taxon>Lysobacteraceae</taxon>
        <taxon>Lysobacter</taxon>
    </lineage>
</organism>
<proteinExistence type="predicted"/>
<keyword evidence="2" id="KW-1185">Reference proteome</keyword>
<reference evidence="1 2" key="1">
    <citation type="submission" date="2024-09" db="EMBL/GenBank/DDBJ databases">
        <authorList>
            <person name="Sun Q."/>
            <person name="Mori K."/>
        </authorList>
    </citation>
    <scope>NUCLEOTIDE SEQUENCE [LARGE SCALE GENOMIC DNA]</scope>
    <source>
        <strain evidence="1 2">KCTC 23076</strain>
    </source>
</reference>
<accession>A0ABV6S3G4</accession>
<dbReference type="RefSeq" id="WP_386676870.1">
    <property type="nucleotide sequence ID" value="NZ_JBHLTG010000016.1"/>
</dbReference>
<comment type="caution">
    <text evidence="1">The sequence shown here is derived from an EMBL/GenBank/DDBJ whole genome shotgun (WGS) entry which is preliminary data.</text>
</comment>
<dbReference type="EMBL" id="JBHLTG010000016">
    <property type="protein sequence ID" value="MFC0682658.1"/>
    <property type="molecule type" value="Genomic_DNA"/>
</dbReference>
<name>A0ABV6S3G4_9GAMM</name>
<evidence type="ECO:0000313" key="1">
    <source>
        <dbReference type="EMBL" id="MFC0682658.1"/>
    </source>
</evidence>
<dbReference type="Proteomes" id="UP001589896">
    <property type="component" value="Unassembled WGS sequence"/>
</dbReference>
<evidence type="ECO:0000313" key="2">
    <source>
        <dbReference type="Proteomes" id="UP001589896"/>
    </source>
</evidence>
<protein>
    <submittedName>
        <fullName evidence="1">Uncharacterized protein</fullName>
    </submittedName>
</protein>